<organism evidence="1">
    <name type="scientific">marine sediment metagenome</name>
    <dbReference type="NCBI Taxonomy" id="412755"/>
    <lineage>
        <taxon>unclassified sequences</taxon>
        <taxon>metagenomes</taxon>
        <taxon>ecological metagenomes</taxon>
    </lineage>
</organism>
<reference evidence="1" key="1">
    <citation type="journal article" date="2015" name="Nature">
        <title>Complex archaea that bridge the gap between prokaryotes and eukaryotes.</title>
        <authorList>
            <person name="Spang A."/>
            <person name="Saw J.H."/>
            <person name="Jorgensen S.L."/>
            <person name="Zaremba-Niedzwiedzka K."/>
            <person name="Martijn J."/>
            <person name="Lind A.E."/>
            <person name="van Eijk R."/>
            <person name="Schleper C."/>
            <person name="Guy L."/>
            <person name="Ettema T.J."/>
        </authorList>
    </citation>
    <scope>NUCLEOTIDE SEQUENCE</scope>
</reference>
<accession>A0A0F9CDV3</accession>
<proteinExistence type="predicted"/>
<dbReference type="EMBL" id="LAZR01044769">
    <property type="protein sequence ID" value="KKL03846.1"/>
    <property type="molecule type" value="Genomic_DNA"/>
</dbReference>
<feature type="non-terminal residue" evidence="1">
    <location>
        <position position="1"/>
    </location>
</feature>
<sequence>PSKVDIHKLKDGGYSLGELRNLIDTFKANSENVFYPTAHAKIDPTQLQKKAEEKLSDFKKFKTEHRYRQVQLHRSSNYRKLH</sequence>
<evidence type="ECO:0000313" key="1">
    <source>
        <dbReference type="EMBL" id="KKL03846.1"/>
    </source>
</evidence>
<protein>
    <submittedName>
        <fullName evidence="1">Uncharacterized protein</fullName>
    </submittedName>
</protein>
<name>A0A0F9CDV3_9ZZZZ</name>
<comment type="caution">
    <text evidence="1">The sequence shown here is derived from an EMBL/GenBank/DDBJ whole genome shotgun (WGS) entry which is preliminary data.</text>
</comment>
<dbReference type="AlphaFoldDB" id="A0A0F9CDV3"/>
<gene>
    <name evidence="1" type="ORF">LCGC14_2622050</name>
</gene>